<evidence type="ECO:0000313" key="2">
    <source>
        <dbReference type="Proteomes" id="UP001352263"/>
    </source>
</evidence>
<comment type="caution">
    <text evidence="1">The sequence shown here is derived from an EMBL/GenBank/DDBJ whole genome shotgun (WGS) entry which is preliminary data.</text>
</comment>
<dbReference type="Proteomes" id="UP001352263">
    <property type="component" value="Unassembled WGS sequence"/>
</dbReference>
<dbReference type="RefSeq" id="WP_326504979.1">
    <property type="nucleotide sequence ID" value="NZ_JAWIIV010000002.1"/>
</dbReference>
<organism evidence="1 2">
    <name type="scientific">Noviherbaspirillum album</name>
    <dbReference type="NCBI Taxonomy" id="3080276"/>
    <lineage>
        <taxon>Bacteria</taxon>
        <taxon>Pseudomonadati</taxon>
        <taxon>Pseudomonadota</taxon>
        <taxon>Betaproteobacteria</taxon>
        <taxon>Burkholderiales</taxon>
        <taxon>Oxalobacteraceae</taxon>
        <taxon>Noviherbaspirillum</taxon>
    </lineage>
</organism>
<keyword evidence="2" id="KW-1185">Reference proteome</keyword>
<proteinExistence type="predicted"/>
<protein>
    <submittedName>
        <fullName evidence="1">Uncharacterized protein</fullName>
    </submittedName>
</protein>
<accession>A0ABU6J4C9</accession>
<name>A0ABU6J4C9_9BURK</name>
<dbReference type="EMBL" id="JAWIIV010000002">
    <property type="protein sequence ID" value="MEC4718225.1"/>
    <property type="molecule type" value="Genomic_DNA"/>
</dbReference>
<reference evidence="1 2" key="1">
    <citation type="submission" date="2023-10" db="EMBL/GenBank/DDBJ databases">
        <title>Noviherbaspirillum sp. CPCC 100848 genome assembly.</title>
        <authorList>
            <person name="Li X.Y."/>
            <person name="Fang X.M."/>
        </authorList>
    </citation>
    <scope>NUCLEOTIDE SEQUENCE [LARGE SCALE GENOMIC DNA]</scope>
    <source>
        <strain evidence="1 2">CPCC 100848</strain>
    </source>
</reference>
<evidence type="ECO:0000313" key="1">
    <source>
        <dbReference type="EMBL" id="MEC4718225.1"/>
    </source>
</evidence>
<sequence length="63" mass="7066">MAVADFKQYVSLLEGDGEAQPRRVREAIDKLQSDFNLIGIHEGDQIKAEILNELQKQPEPVSS</sequence>
<gene>
    <name evidence="1" type="ORF">RY831_03630</name>
</gene>